<dbReference type="PRINTS" id="PR00455">
    <property type="entry name" value="HTHTETR"/>
</dbReference>
<evidence type="ECO:0000256" key="4">
    <source>
        <dbReference type="PROSITE-ProRule" id="PRU00335"/>
    </source>
</evidence>
<organism evidence="7 8">
    <name type="scientific">Streptomyces alanosinicus</name>
    <dbReference type="NCBI Taxonomy" id="68171"/>
    <lineage>
        <taxon>Bacteria</taxon>
        <taxon>Bacillati</taxon>
        <taxon>Actinomycetota</taxon>
        <taxon>Actinomycetes</taxon>
        <taxon>Kitasatosporales</taxon>
        <taxon>Streptomycetaceae</taxon>
        <taxon>Streptomyces</taxon>
    </lineage>
</organism>
<evidence type="ECO:0000256" key="5">
    <source>
        <dbReference type="SAM" id="MobiDB-lite"/>
    </source>
</evidence>
<dbReference type="InterPro" id="IPR047923">
    <property type="entry name" value="ArpA-like"/>
</dbReference>
<dbReference type="RefSeq" id="WP_189959459.1">
    <property type="nucleotide sequence ID" value="NZ_BMVG01000065.1"/>
</dbReference>
<evidence type="ECO:0000313" key="7">
    <source>
        <dbReference type="EMBL" id="GHE15599.1"/>
    </source>
</evidence>
<dbReference type="PANTHER" id="PTHR30055:SF234">
    <property type="entry name" value="HTH-TYPE TRANSCRIPTIONAL REGULATOR BETI"/>
    <property type="match status" value="1"/>
</dbReference>
<name>A0A918YTM7_9ACTN</name>
<reference evidence="7" key="1">
    <citation type="journal article" date="2014" name="Int. J. Syst. Evol. Microbiol.">
        <title>Complete genome sequence of Corynebacterium casei LMG S-19264T (=DSM 44701T), isolated from a smear-ripened cheese.</title>
        <authorList>
            <consortium name="US DOE Joint Genome Institute (JGI-PGF)"/>
            <person name="Walter F."/>
            <person name="Albersmeier A."/>
            <person name="Kalinowski J."/>
            <person name="Ruckert C."/>
        </authorList>
    </citation>
    <scope>NUCLEOTIDE SEQUENCE</scope>
    <source>
        <strain evidence="7">JCM 4714</strain>
    </source>
</reference>
<dbReference type="InterPro" id="IPR036271">
    <property type="entry name" value="Tet_transcr_reg_TetR-rel_C_sf"/>
</dbReference>
<dbReference type="AlphaFoldDB" id="A0A918YTM7"/>
<evidence type="ECO:0000313" key="8">
    <source>
        <dbReference type="Proteomes" id="UP000655443"/>
    </source>
</evidence>
<dbReference type="Pfam" id="PF00440">
    <property type="entry name" value="TetR_N"/>
    <property type="match status" value="1"/>
</dbReference>
<keyword evidence="1" id="KW-0805">Transcription regulation</keyword>
<evidence type="ECO:0000256" key="1">
    <source>
        <dbReference type="ARBA" id="ARBA00023015"/>
    </source>
</evidence>
<dbReference type="PROSITE" id="PS50977">
    <property type="entry name" value="HTH_TETR_2"/>
    <property type="match status" value="1"/>
</dbReference>
<feature type="region of interest" description="Disordered" evidence="5">
    <location>
        <begin position="200"/>
        <end position="254"/>
    </location>
</feature>
<dbReference type="GO" id="GO:0000976">
    <property type="term" value="F:transcription cis-regulatory region binding"/>
    <property type="evidence" value="ECO:0007669"/>
    <property type="project" value="TreeGrafter"/>
</dbReference>
<dbReference type="SUPFAM" id="SSF46689">
    <property type="entry name" value="Homeodomain-like"/>
    <property type="match status" value="1"/>
</dbReference>
<sequence>MKQERAVRTRNGLIRSAAEVFDDMGYAAARQAVICQRAGVSLGALHFHFENTGTLAAQVEQEAAAIFRALLPPPGSRGSGSHLQTLVDTSHTLVAGLGSDVVLRAGFRLNNDATFPREPGRPDFRAEWEQCVQRLLEEAERARELVPGVAPHQAVTAIVAITTGVEILGRDSRGWLSPYRLTGLWTFLLGGLAAEDVAPHLHPDGRHPAALPADRPAPGPAVRRTGSPVRLRDRPEPPASCHTCLHPSSESDVA</sequence>
<reference evidence="7" key="2">
    <citation type="submission" date="2020-09" db="EMBL/GenBank/DDBJ databases">
        <authorList>
            <person name="Sun Q."/>
            <person name="Ohkuma M."/>
        </authorList>
    </citation>
    <scope>NUCLEOTIDE SEQUENCE</scope>
    <source>
        <strain evidence="7">JCM 4714</strain>
    </source>
</reference>
<evidence type="ECO:0000256" key="3">
    <source>
        <dbReference type="ARBA" id="ARBA00023163"/>
    </source>
</evidence>
<dbReference type="Gene3D" id="1.10.357.10">
    <property type="entry name" value="Tetracycline Repressor, domain 2"/>
    <property type="match status" value="1"/>
</dbReference>
<evidence type="ECO:0000256" key="2">
    <source>
        <dbReference type="ARBA" id="ARBA00023125"/>
    </source>
</evidence>
<dbReference type="PANTHER" id="PTHR30055">
    <property type="entry name" value="HTH-TYPE TRANSCRIPTIONAL REGULATOR RUTR"/>
    <property type="match status" value="1"/>
</dbReference>
<dbReference type="EMBL" id="BMVG01000065">
    <property type="protein sequence ID" value="GHE15599.1"/>
    <property type="molecule type" value="Genomic_DNA"/>
</dbReference>
<keyword evidence="3" id="KW-0804">Transcription</keyword>
<comment type="caution">
    <text evidence="7">The sequence shown here is derived from an EMBL/GenBank/DDBJ whole genome shotgun (WGS) entry which is preliminary data.</text>
</comment>
<protein>
    <submittedName>
        <fullName evidence="7">TetR family transcriptional regulator</fullName>
    </submittedName>
</protein>
<dbReference type="InterPro" id="IPR009057">
    <property type="entry name" value="Homeodomain-like_sf"/>
</dbReference>
<dbReference type="NCBIfam" id="NF041196">
    <property type="entry name" value="ScbR_bind_reg"/>
    <property type="match status" value="1"/>
</dbReference>
<evidence type="ECO:0000259" key="6">
    <source>
        <dbReference type="PROSITE" id="PS50977"/>
    </source>
</evidence>
<dbReference type="SUPFAM" id="SSF48498">
    <property type="entry name" value="Tetracyclin repressor-like, C-terminal domain"/>
    <property type="match status" value="1"/>
</dbReference>
<keyword evidence="2 4" id="KW-0238">DNA-binding</keyword>
<dbReference type="InterPro" id="IPR001647">
    <property type="entry name" value="HTH_TetR"/>
</dbReference>
<accession>A0A918YTM7</accession>
<keyword evidence="8" id="KW-1185">Reference proteome</keyword>
<feature type="domain" description="HTH tetR-type" evidence="6">
    <location>
        <begin position="7"/>
        <end position="67"/>
    </location>
</feature>
<dbReference type="Proteomes" id="UP000655443">
    <property type="component" value="Unassembled WGS sequence"/>
</dbReference>
<dbReference type="GO" id="GO:0003700">
    <property type="term" value="F:DNA-binding transcription factor activity"/>
    <property type="evidence" value="ECO:0007669"/>
    <property type="project" value="TreeGrafter"/>
</dbReference>
<dbReference type="InterPro" id="IPR050109">
    <property type="entry name" value="HTH-type_TetR-like_transc_reg"/>
</dbReference>
<gene>
    <name evidence="7" type="ORF">GCM10010339_90780</name>
</gene>
<proteinExistence type="predicted"/>
<feature type="DNA-binding region" description="H-T-H motif" evidence="4">
    <location>
        <begin position="30"/>
        <end position="49"/>
    </location>
</feature>